<feature type="region of interest" description="Disordered" evidence="1">
    <location>
        <begin position="1"/>
        <end position="84"/>
    </location>
</feature>
<evidence type="ECO:0000313" key="2">
    <source>
        <dbReference type="EMBL" id="PWY65269.1"/>
    </source>
</evidence>
<name>A0A317UV50_9EURO</name>
<dbReference type="AlphaFoldDB" id="A0A317UV50"/>
<dbReference type="OrthoDB" id="435402at2759"/>
<dbReference type="EMBL" id="MSFK01000060">
    <property type="protein sequence ID" value="PWY65269.1"/>
    <property type="molecule type" value="Genomic_DNA"/>
</dbReference>
<proteinExistence type="predicted"/>
<feature type="compositionally biased region" description="Polar residues" evidence="1">
    <location>
        <begin position="25"/>
        <end position="41"/>
    </location>
</feature>
<dbReference type="Pfam" id="PF09692">
    <property type="entry name" value="Arb1"/>
    <property type="match status" value="1"/>
</dbReference>
<comment type="caution">
    <text evidence="2">The sequence shown here is derived from an EMBL/GenBank/DDBJ whole genome shotgun (WGS) entry which is preliminary data.</text>
</comment>
<organism evidence="2 3">
    <name type="scientific">Aspergillus sclerotioniger CBS 115572</name>
    <dbReference type="NCBI Taxonomy" id="1450535"/>
    <lineage>
        <taxon>Eukaryota</taxon>
        <taxon>Fungi</taxon>
        <taxon>Dikarya</taxon>
        <taxon>Ascomycota</taxon>
        <taxon>Pezizomycotina</taxon>
        <taxon>Eurotiomycetes</taxon>
        <taxon>Eurotiomycetidae</taxon>
        <taxon>Eurotiales</taxon>
        <taxon>Aspergillaceae</taxon>
        <taxon>Aspergillus</taxon>
        <taxon>Aspergillus subgen. Circumdati</taxon>
    </lineage>
</organism>
<dbReference type="Proteomes" id="UP000246702">
    <property type="component" value="Unassembled WGS sequence"/>
</dbReference>
<accession>A0A317UV50</accession>
<evidence type="ECO:0008006" key="4">
    <source>
        <dbReference type="Google" id="ProtNLM"/>
    </source>
</evidence>
<dbReference type="GO" id="GO:0031047">
    <property type="term" value="P:regulatory ncRNA-mediated gene silencing"/>
    <property type="evidence" value="ECO:0007669"/>
    <property type="project" value="InterPro"/>
</dbReference>
<dbReference type="GeneID" id="37111668"/>
<sequence length="473" mass="53430">MQESTDTSNTISGLPFRPAKPGNVTGDQQPQVKSGSATPQSPKEEQAQDPGPSVEWGEAKKKRRSKPRPKSKRGKNKPTGFEEYYVDAPMTPQEFEDEKDIYKVSRPLLFRLEDALLRYQKNRRIESDRREVFLKYLAYGGVDVSQKMFGGVDNHDLQALDSEQILQARALASIRKDKSNLTVDFDAVVRGFLTSFFPYYFNPETEEMVKLATVTIRNFLSYLLYHDVCPEYKENIDQARTSCDIAAKELWKNQQFMAKGPGDFNAACSTLFGGDFYNASVLGHDWRFSKEDPSILSNDVARKIVKFALACAGEDTQTLGLLKLDEQGGLSATRIEDIDGFEITAVHAPDQVICGLYDAQAPDLNPVGKLLAKAYRDPGQPAYDRSPEEEMAGYPELEFEFFVERNLLQYCYPGMKVITPVWKMNCGFYYFEDVNRAYGSIYTVLENDLMLGWKEPRDLTGAQDDDDSSSVTL</sequence>
<dbReference type="RefSeq" id="XP_025461394.1">
    <property type="nucleotide sequence ID" value="XM_025609525.1"/>
</dbReference>
<feature type="compositionally biased region" description="Basic residues" evidence="1">
    <location>
        <begin position="60"/>
        <end position="76"/>
    </location>
</feature>
<dbReference type="InterPro" id="IPR018606">
    <property type="entry name" value="Arb1"/>
</dbReference>
<evidence type="ECO:0000256" key="1">
    <source>
        <dbReference type="SAM" id="MobiDB-lite"/>
    </source>
</evidence>
<feature type="compositionally biased region" description="Polar residues" evidence="1">
    <location>
        <begin position="1"/>
        <end position="12"/>
    </location>
</feature>
<reference evidence="2 3" key="1">
    <citation type="submission" date="2016-12" db="EMBL/GenBank/DDBJ databases">
        <title>The genomes of Aspergillus section Nigri reveals drivers in fungal speciation.</title>
        <authorList>
            <consortium name="DOE Joint Genome Institute"/>
            <person name="Vesth T.C."/>
            <person name="Nybo J."/>
            <person name="Theobald S."/>
            <person name="Brandl J."/>
            <person name="Frisvad J.C."/>
            <person name="Nielsen K.F."/>
            <person name="Lyhne E.K."/>
            <person name="Kogle M.E."/>
            <person name="Kuo A."/>
            <person name="Riley R."/>
            <person name="Clum A."/>
            <person name="Nolan M."/>
            <person name="Lipzen A."/>
            <person name="Salamov A."/>
            <person name="Henrissat B."/>
            <person name="Wiebenga A."/>
            <person name="De Vries R.P."/>
            <person name="Grigoriev I.V."/>
            <person name="Mortensen U.H."/>
            <person name="Andersen M.R."/>
            <person name="Baker S.E."/>
        </authorList>
    </citation>
    <scope>NUCLEOTIDE SEQUENCE [LARGE SCALE GENOMIC DNA]</scope>
    <source>
        <strain evidence="2 3">CBS 115572</strain>
    </source>
</reference>
<keyword evidence="3" id="KW-1185">Reference proteome</keyword>
<dbReference type="STRING" id="1450535.A0A317UV50"/>
<evidence type="ECO:0000313" key="3">
    <source>
        <dbReference type="Proteomes" id="UP000246702"/>
    </source>
</evidence>
<gene>
    <name evidence="2" type="ORF">BO94DRAFT_504914</name>
</gene>
<dbReference type="GO" id="GO:0033167">
    <property type="term" value="C:ARC complex"/>
    <property type="evidence" value="ECO:0007669"/>
    <property type="project" value="InterPro"/>
</dbReference>
<protein>
    <recommendedName>
        <fullName evidence="4">Argonaute complex, subunit Arb1</fullName>
    </recommendedName>
</protein>